<accession>A0ACA9RRV6</accession>
<dbReference type="Proteomes" id="UP000789920">
    <property type="component" value="Unassembled WGS sequence"/>
</dbReference>
<proteinExistence type="predicted"/>
<feature type="non-terminal residue" evidence="1">
    <location>
        <position position="210"/>
    </location>
</feature>
<evidence type="ECO:0000313" key="1">
    <source>
        <dbReference type="EMBL" id="CAG8807030.1"/>
    </source>
</evidence>
<gene>
    <name evidence="1" type="ORF">RPERSI_LOCUS22301</name>
</gene>
<name>A0ACA9RRV6_9GLOM</name>
<feature type="non-terminal residue" evidence="1">
    <location>
        <position position="1"/>
    </location>
</feature>
<reference evidence="1" key="1">
    <citation type="submission" date="2021-06" db="EMBL/GenBank/DDBJ databases">
        <authorList>
            <person name="Kallberg Y."/>
            <person name="Tangrot J."/>
            <person name="Rosling A."/>
        </authorList>
    </citation>
    <scope>NUCLEOTIDE SEQUENCE</scope>
    <source>
        <strain evidence="1">MA461A</strain>
    </source>
</reference>
<keyword evidence="2" id="KW-1185">Reference proteome</keyword>
<sequence length="210" mass="23379">VMADIQRPTGMVYPDLPRAESNLRSAMMRGLFSQREREYMSYSSDIAENNNVEVEEHENINTMETSVIVNGISRISSGVFFSDNETTSSLSELSSDHDSSLDSLDSLDNCQSSVVDASENIQSDSNSSENGRNSTFNRPGKNQKTQFNKGATYRDSVEPYYDNYETNNINGISSDELTSPSFTLPRDQVSCTTPPNPEPLSELQNNNNEK</sequence>
<protein>
    <submittedName>
        <fullName evidence="1">4021_t:CDS:1</fullName>
    </submittedName>
</protein>
<evidence type="ECO:0000313" key="2">
    <source>
        <dbReference type="Proteomes" id="UP000789920"/>
    </source>
</evidence>
<dbReference type="EMBL" id="CAJVQC010067182">
    <property type="protein sequence ID" value="CAG8807030.1"/>
    <property type="molecule type" value="Genomic_DNA"/>
</dbReference>
<organism evidence="1 2">
    <name type="scientific">Racocetra persica</name>
    <dbReference type="NCBI Taxonomy" id="160502"/>
    <lineage>
        <taxon>Eukaryota</taxon>
        <taxon>Fungi</taxon>
        <taxon>Fungi incertae sedis</taxon>
        <taxon>Mucoromycota</taxon>
        <taxon>Glomeromycotina</taxon>
        <taxon>Glomeromycetes</taxon>
        <taxon>Diversisporales</taxon>
        <taxon>Gigasporaceae</taxon>
        <taxon>Racocetra</taxon>
    </lineage>
</organism>
<comment type="caution">
    <text evidence="1">The sequence shown here is derived from an EMBL/GenBank/DDBJ whole genome shotgun (WGS) entry which is preliminary data.</text>
</comment>